<keyword evidence="2" id="KW-1185">Reference proteome</keyword>
<dbReference type="GeneID" id="36603352"/>
<dbReference type="OrthoDB" id="1262810at2759"/>
<reference evidence="2" key="1">
    <citation type="submission" date="2016-07" db="EMBL/GenBank/DDBJ databases">
        <title>Multiple horizontal gene transfer events from other fungi enriched the ability of initially mycotrophic Trichoderma (Ascomycota) to feed on dead plant biomass.</title>
        <authorList>
            <consortium name="DOE Joint Genome Institute"/>
            <person name="Atanasova L."/>
            <person name="Chenthamara K."/>
            <person name="Zhang J."/>
            <person name="Grujic M."/>
            <person name="Henrissat B."/>
            <person name="Kuo A."/>
            <person name="Aerts A."/>
            <person name="Salamov A."/>
            <person name="Lipzen A."/>
            <person name="Labutti K."/>
            <person name="Barry K."/>
            <person name="Miao Y."/>
            <person name="Rahimi M.J."/>
            <person name="Shen Q."/>
            <person name="Grigoriev I.V."/>
            <person name="Kubicek C.P."/>
            <person name="Druzhinina I.S."/>
        </authorList>
    </citation>
    <scope>NUCLEOTIDE SEQUENCE [LARGE SCALE GENOMIC DNA]</scope>
    <source>
        <strain evidence="2">TUCIM 6016</strain>
    </source>
</reference>
<protein>
    <submittedName>
        <fullName evidence="1">Uncharacterized protein</fullName>
    </submittedName>
</protein>
<evidence type="ECO:0000313" key="2">
    <source>
        <dbReference type="Proteomes" id="UP000241546"/>
    </source>
</evidence>
<gene>
    <name evidence="1" type="ORF">BBK36DRAFT_1168818</name>
</gene>
<dbReference type="AlphaFoldDB" id="A0A2T4BA87"/>
<dbReference type="RefSeq" id="XP_024749518.1">
    <property type="nucleotide sequence ID" value="XM_024895234.1"/>
</dbReference>
<dbReference type="EMBL" id="KZ680213">
    <property type="protein sequence ID" value="PTB66198.1"/>
    <property type="molecule type" value="Genomic_DNA"/>
</dbReference>
<accession>A0A2T4BA87</accession>
<sequence>MADEDARTSIESARGISDLVSKTESNLEVARQLDIIPLRNGSLTSLAAGPHFWPTSAGAPIPADSEIRVVHEAILKHESHGQILKMLGVHQAPIHEVRSLILQQHATLGELTPTACKEHLHLLYLTHNHRHSNDELRDIYILDQKLQLKRPREDVVYLPCRTPFSPEQLLSHTEATNSGVLSCNISLLNPSLLEHPPSVSIGTHFGLATYRYPTWKQWLRDSLGIREHIRLANQTGDNLSDEFAQVSRRKPDIVLKLLAHVWKTQHQIVTGKPDLLSKVRNISVPCRTGDLRPLWETYMPFQHLQRRRLGFMKPHEPFPFLDFGTPPPSTEDLSRRWAFLYIQEANPDGLSSQRCRELARLYCEVEAICAASEEPESARDICRSFIQDINGLAIPPFSGYGPRWMDIKQCSWNTSTSAATKLSLRCVYGDILRCSPRELEVLQVLLSAPKYTA</sequence>
<evidence type="ECO:0000313" key="1">
    <source>
        <dbReference type="EMBL" id="PTB66198.1"/>
    </source>
</evidence>
<dbReference type="Proteomes" id="UP000241546">
    <property type="component" value="Unassembled WGS sequence"/>
</dbReference>
<organism evidence="1 2">
    <name type="scientific">Trichoderma citrinoviride</name>
    <dbReference type="NCBI Taxonomy" id="58853"/>
    <lineage>
        <taxon>Eukaryota</taxon>
        <taxon>Fungi</taxon>
        <taxon>Dikarya</taxon>
        <taxon>Ascomycota</taxon>
        <taxon>Pezizomycotina</taxon>
        <taxon>Sordariomycetes</taxon>
        <taxon>Hypocreomycetidae</taxon>
        <taxon>Hypocreales</taxon>
        <taxon>Hypocreaceae</taxon>
        <taxon>Trichoderma</taxon>
    </lineage>
</organism>
<proteinExistence type="predicted"/>
<name>A0A2T4BA87_9HYPO</name>